<evidence type="ECO:0000313" key="11">
    <source>
        <dbReference type="EMBL" id="AEA33289.1"/>
    </source>
</evidence>
<dbReference type="EMBL" id="CP002606">
    <property type="protein sequence ID" value="AEA33289.1"/>
    <property type="molecule type" value="Genomic_DNA"/>
</dbReference>
<accession>F2LY24</accession>
<dbReference type="eggNOG" id="COG2747">
    <property type="taxonomic scope" value="Bacteria"/>
</dbReference>
<proteinExistence type="inferred from homology"/>
<gene>
    <name evidence="11" type="ordered locus">Hipma_0312</name>
</gene>
<dbReference type="RefSeq" id="WP_013681333.1">
    <property type="nucleotide sequence ID" value="NC_015318.1"/>
</dbReference>
<reference evidence="12" key="2">
    <citation type="submission" date="2011-03" db="EMBL/GenBank/DDBJ databases">
        <title>The complete genome of Hippea maritima DSM 10411.</title>
        <authorList>
            <consortium name="US DOE Joint Genome Institute (JGI-PGF)"/>
            <person name="Lucas S."/>
            <person name="Copeland A."/>
            <person name="Lapidus A."/>
            <person name="Bruce D."/>
            <person name="Goodwin L."/>
            <person name="Pitluck S."/>
            <person name="Peters L."/>
            <person name="Kyrpides N."/>
            <person name="Mavromatis K."/>
            <person name="Pagani I."/>
            <person name="Ivanova N."/>
            <person name="Mikhailova N."/>
            <person name="Lu M."/>
            <person name="Detter J.C."/>
            <person name="Tapia R."/>
            <person name="Han C."/>
            <person name="Land M."/>
            <person name="Hauser L."/>
            <person name="Markowitz V."/>
            <person name="Cheng J.-F."/>
            <person name="Hugenholtz P."/>
            <person name="Woyke T."/>
            <person name="Wu D."/>
            <person name="Spring S."/>
            <person name="Schroeder M."/>
            <person name="Brambilla E."/>
            <person name="Klenk H.-P."/>
            <person name="Eisen J.A."/>
        </authorList>
    </citation>
    <scope>NUCLEOTIDE SEQUENCE [LARGE SCALE GENOMIC DNA]</scope>
    <source>
        <strain evidence="12">ATCC 700847 / DSM 10411 / MH2</strain>
    </source>
</reference>
<keyword evidence="3" id="KW-0678">Repressor</keyword>
<feature type="compositionally biased region" description="Polar residues" evidence="9">
    <location>
        <begin position="17"/>
        <end position="35"/>
    </location>
</feature>
<feature type="domain" description="Anti-sigma-28 factor FlgM C-terminal" evidence="10">
    <location>
        <begin position="44"/>
        <end position="93"/>
    </location>
</feature>
<sequence>MKIDTYLNGIVDKYVKQQNKTNKSEKASTQTQDTPKTSKNEDIDKVEISPQAKLLAQLKGDEESKAQRLEEVKAKLENGSYKPNIEAIANSIVKEWKGE</sequence>
<evidence type="ECO:0000256" key="1">
    <source>
        <dbReference type="ARBA" id="ARBA00005322"/>
    </source>
</evidence>
<name>F2LY24_HIPMA</name>
<dbReference type="STRING" id="760142.Hipma_0312"/>
<dbReference type="NCBIfam" id="TIGR03824">
    <property type="entry name" value="FlgM_jcvi"/>
    <property type="match status" value="1"/>
</dbReference>
<evidence type="ECO:0000256" key="6">
    <source>
        <dbReference type="ARBA" id="ARBA00023163"/>
    </source>
</evidence>
<dbReference type="InterPro" id="IPR035890">
    <property type="entry name" value="Anti-sigma-28_factor_FlgM_sf"/>
</dbReference>
<dbReference type="InParanoid" id="F2LY24"/>
<comment type="similarity">
    <text evidence="1">Belongs to the FlgM family.</text>
</comment>
<evidence type="ECO:0000313" key="12">
    <source>
        <dbReference type="Proteomes" id="UP000008139"/>
    </source>
</evidence>
<dbReference type="InterPro" id="IPR007412">
    <property type="entry name" value="FlgM"/>
</dbReference>
<keyword evidence="4" id="KW-1005">Bacterial flagellum biogenesis</keyword>
<reference evidence="11 12" key="1">
    <citation type="journal article" date="2011" name="Stand. Genomic Sci.">
        <title>Complete genome sequence of the thermophilic sulfur-reducer Hippea maritima type strain (MH(2)).</title>
        <authorList>
            <person name="Huntemann M."/>
            <person name="Lu M."/>
            <person name="Nolan M."/>
            <person name="Lapidus A."/>
            <person name="Lucas S."/>
            <person name="Hammon N."/>
            <person name="Deshpande S."/>
            <person name="Cheng J.F."/>
            <person name="Tapia R."/>
            <person name="Han C."/>
            <person name="Goodwin L."/>
            <person name="Pitluck S."/>
            <person name="Liolios K."/>
            <person name="Pagani I."/>
            <person name="Ivanova N."/>
            <person name="Ovchinikova G."/>
            <person name="Pati A."/>
            <person name="Chen A."/>
            <person name="Palaniappan K."/>
            <person name="Land M."/>
            <person name="Hauser L."/>
            <person name="Jeffries C.D."/>
            <person name="Detter J.C."/>
            <person name="Brambilla E.M."/>
            <person name="Rohde M."/>
            <person name="Spring S."/>
            <person name="Goker M."/>
            <person name="Woyke T."/>
            <person name="Bristow J."/>
            <person name="Eisen J.A."/>
            <person name="Markowitz V."/>
            <person name="Hugenholtz P."/>
            <person name="Kyrpides N.C."/>
            <person name="Klenk H.P."/>
            <person name="Mavromatis K."/>
        </authorList>
    </citation>
    <scope>NUCLEOTIDE SEQUENCE [LARGE SCALE GENOMIC DNA]</scope>
    <source>
        <strain evidence="12">ATCC 700847 / DSM 10411 / MH2</strain>
    </source>
</reference>
<evidence type="ECO:0000259" key="10">
    <source>
        <dbReference type="Pfam" id="PF04316"/>
    </source>
</evidence>
<dbReference type="GO" id="GO:0044781">
    <property type="term" value="P:bacterial-type flagellum organization"/>
    <property type="evidence" value="ECO:0007669"/>
    <property type="project" value="UniProtKB-KW"/>
</dbReference>
<evidence type="ECO:0000256" key="2">
    <source>
        <dbReference type="ARBA" id="ARBA00017823"/>
    </source>
</evidence>
<dbReference type="HOGENOM" id="CLU_2316454_0_0_7"/>
<dbReference type="Proteomes" id="UP000008139">
    <property type="component" value="Chromosome"/>
</dbReference>
<organism evidence="11 12">
    <name type="scientific">Hippea maritima (strain ATCC 700847 / DSM 10411 / MH2)</name>
    <dbReference type="NCBI Taxonomy" id="760142"/>
    <lineage>
        <taxon>Bacteria</taxon>
        <taxon>Pseudomonadati</taxon>
        <taxon>Campylobacterota</taxon>
        <taxon>Desulfurellia</taxon>
        <taxon>Desulfurellales</taxon>
        <taxon>Hippeaceae</taxon>
        <taxon>Hippea</taxon>
    </lineage>
</organism>
<evidence type="ECO:0000256" key="9">
    <source>
        <dbReference type="SAM" id="MobiDB-lite"/>
    </source>
</evidence>
<dbReference type="OrthoDB" id="9797114at2"/>
<feature type="region of interest" description="Disordered" evidence="9">
    <location>
        <begin position="17"/>
        <end position="46"/>
    </location>
</feature>
<dbReference type="AlphaFoldDB" id="F2LY24"/>
<protein>
    <recommendedName>
        <fullName evidence="2">Negative regulator of flagellin synthesis</fullName>
    </recommendedName>
    <alternativeName>
        <fullName evidence="8">Anti-sigma-28 factor</fullName>
    </alternativeName>
</protein>
<keyword evidence="11" id="KW-0282">Flagellum</keyword>
<feature type="compositionally biased region" description="Basic and acidic residues" evidence="9">
    <location>
        <begin position="36"/>
        <end position="46"/>
    </location>
</feature>
<evidence type="ECO:0000256" key="7">
    <source>
        <dbReference type="ARBA" id="ARBA00024739"/>
    </source>
</evidence>
<keyword evidence="11" id="KW-0966">Cell projection</keyword>
<evidence type="ECO:0000256" key="4">
    <source>
        <dbReference type="ARBA" id="ARBA00022795"/>
    </source>
</evidence>
<dbReference type="GO" id="GO:0045892">
    <property type="term" value="P:negative regulation of DNA-templated transcription"/>
    <property type="evidence" value="ECO:0007669"/>
    <property type="project" value="InterPro"/>
</dbReference>
<evidence type="ECO:0000256" key="8">
    <source>
        <dbReference type="ARBA" id="ARBA00030117"/>
    </source>
</evidence>
<keyword evidence="11" id="KW-0969">Cilium</keyword>
<dbReference type="SUPFAM" id="SSF101498">
    <property type="entry name" value="Anti-sigma factor FlgM"/>
    <property type="match status" value="1"/>
</dbReference>
<keyword evidence="12" id="KW-1185">Reference proteome</keyword>
<comment type="function">
    <text evidence="7">Responsible for the coupling of flagellin expression to flagellar assembly by preventing expression of the flagellin genes when a component of the middle class of proteins is defective. It negatively regulates flagellar genes by inhibiting the activity of FliA by directly binding to FliA.</text>
</comment>
<dbReference type="KEGG" id="hmr:Hipma_0312"/>
<evidence type="ECO:0000256" key="5">
    <source>
        <dbReference type="ARBA" id="ARBA00023015"/>
    </source>
</evidence>
<keyword evidence="5" id="KW-0805">Transcription regulation</keyword>
<dbReference type="InterPro" id="IPR031316">
    <property type="entry name" value="FlgM_C"/>
</dbReference>
<keyword evidence="6" id="KW-0804">Transcription</keyword>
<dbReference type="Pfam" id="PF04316">
    <property type="entry name" value="FlgM"/>
    <property type="match status" value="1"/>
</dbReference>
<evidence type="ECO:0000256" key="3">
    <source>
        <dbReference type="ARBA" id="ARBA00022491"/>
    </source>
</evidence>